<dbReference type="PANTHER" id="PTHR46014:SF1">
    <property type="entry name" value="TETRATRICOPEPTIDE REPEAT PROTEIN 1"/>
    <property type="match status" value="1"/>
</dbReference>
<evidence type="ECO:0000256" key="1">
    <source>
        <dbReference type="PROSITE-ProRule" id="PRU00339"/>
    </source>
</evidence>
<feature type="region of interest" description="Disordered" evidence="2">
    <location>
        <begin position="28"/>
        <end position="71"/>
    </location>
</feature>
<dbReference type="RefSeq" id="XP_011501606.1">
    <property type="nucleotide sequence ID" value="XM_011503304.1"/>
</dbReference>
<keyword evidence="1" id="KW-0802">TPR repeat</keyword>
<dbReference type="InterPro" id="IPR019734">
    <property type="entry name" value="TPR_rpt"/>
</dbReference>
<dbReference type="SMART" id="SM00028">
    <property type="entry name" value="TPR"/>
    <property type="match status" value="3"/>
</dbReference>
<feature type="compositionally biased region" description="Basic and acidic residues" evidence="2">
    <location>
        <begin position="48"/>
        <end position="71"/>
    </location>
</feature>
<proteinExistence type="predicted"/>
<sequence length="274" mass="31279">MDYNQGDKGKIPSNKEIIDELTKDLEKSAKLEAQDEKSSLDVCPGNDESNKSNEEYKSNTKSDDNANEQEKDEYFINEIALKDRDLTLSEDEKQRLKSDADNYKNKGNNFFRDGDYVSAASSYTEGLLTCPLQFTKDRAILFANRAASKAKFIADKNSAITDCTEAIKLDSDYVKAYMRRAQLYKEINKLDEALADYKQILTFDPMHKESIFAIKTLETMINERNEKLKDEMIDKLKDLGNMVLRPFGLSTNNFQMQKDESSGSYSVKFVNNST</sequence>
<feature type="compositionally biased region" description="Basic and acidic residues" evidence="2">
    <location>
        <begin position="28"/>
        <end position="39"/>
    </location>
</feature>
<name>A0AAJ6YP42_9HYME</name>
<gene>
    <name evidence="4" type="primary">LOC105365203</name>
</gene>
<evidence type="ECO:0000256" key="2">
    <source>
        <dbReference type="SAM" id="MobiDB-lite"/>
    </source>
</evidence>
<dbReference type="InterPro" id="IPR011990">
    <property type="entry name" value="TPR-like_helical_dom_sf"/>
</dbReference>
<reference evidence="4" key="1">
    <citation type="submission" date="2025-08" db="UniProtKB">
        <authorList>
            <consortium name="RefSeq"/>
        </authorList>
    </citation>
    <scope>IDENTIFICATION</scope>
</reference>
<dbReference type="PANTHER" id="PTHR46014">
    <property type="entry name" value="TETRATRICOPEPTIDE REPEAT PROTEIN 1"/>
    <property type="match status" value="1"/>
</dbReference>
<keyword evidence="3" id="KW-1185">Reference proteome</keyword>
<organism evidence="3 4">
    <name type="scientific">Ceratosolen solmsi marchali</name>
    <dbReference type="NCBI Taxonomy" id="326594"/>
    <lineage>
        <taxon>Eukaryota</taxon>
        <taxon>Metazoa</taxon>
        <taxon>Ecdysozoa</taxon>
        <taxon>Arthropoda</taxon>
        <taxon>Hexapoda</taxon>
        <taxon>Insecta</taxon>
        <taxon>Pterygota</taxon>
        <taxon>Neoptera</taxon>
        <taxon>Endopterygota</taxon>
        <taxon>Hymenoptera</taxon>
        <taxon>Apocrita</taxon>
        <taxon>Proctotrupomorpha</taxon>
        <taxon>Chalcidoidea</taxon>
        <taxon>Agaonidae</taxon>
        <taxon>Agaoninae</taxon>
        <taxon>Ceratosolen</taxon>
    </lineage>
</organism>
<dbReference type="GeneID" id="105365203"/>
<feature type="repeat" description="TPR" evidence="1">
    <location>
        <begin position="174"/>
        <end position="207"/>
    </location>
</feature>
<dbReference type="SUPFAM" id="SSF48452">
    <property type="entry name" value="TPR-like"/>
    <property type="match status" value="1"/>
</dbReference>
<dbReference type="PROSITE" id="PS50005">
    <property type="entry name" value="TPR"/>
    <property type="match status" value="1"/>
</dbReference>
<evidence type="ECO:0000313" key="4">
    <source>
        <dbReference type="RefSeq" id="XP_011501606.1"/>
    </source>
</evidence>
<evidence type="ECO:0000313" key="3">
    <source>
        <dbReference type="Proteomes" id="UP000695007"/>
    </source>
</evidence>
<dbReference type="Gene3D" id="1.25.40.10">
    <property type="entry name" value="Tetratricopeptide repeat domain"/>
    <property type="match status" value="1"/>
</dbReference>
<dbReference type="Pfam" id="PF00515">
    <property type="entry name" value="TPR_1"/>
    <property type="match status" value="1"/>
</dbReference>
<protein>
    <submittedName>
        <fullName evidence="4">Tetratricopeptide repeat protein 1</fullName>
    </submittedName>
</protein>
<accession>A0AAJ6YP42</accession>
<dbReference type="InterPro" id="IPR052769">
    <property type="entry name" value="TPR_domain_protein"/>
</dbReference>
<dbReference type="CTD" id="7265"/>
<dbReference type="KEGG" id="csol:105365203"/>
<dbReference type="AlphaFoldDB" id="A0AAJ6YP42"/>
<dbReference type="Proteomes" id="UP000695007">
    <property type="component" value="Unplaced"/>
</dbReference>